<dbReference type="InterPro" id="IPR038268">
    <property type="entry name" value="RHH_sf"/>
</dbReference>
<dbReference type="InterPro" id="IPR027373">
    <property type="entry name" value="RHH_dom"/>
</dbReference>
<evidence type="ECO:0000259" key="1">
    <source>
        <dbReference type="Pfam" id="PF13467"/>
    </source>
</evidence>
<sequence length="73" mass="7967">MSAHLRKRSLILSGHDTSVALENEFWQVLEHCAAQKKQPLPALVASIDAARTPSQSLASALRVFALKSLQNQS</sequence>
<dbReference type="Gene3D" id="1.10.3990.20">
    <property type="entry name" value="protein bp1543"/>
    <property type="match status" value="1"/>
</dbReference>
<dbReference type="RefSeq" id="WP_086552127.1">
    <property type="nucleotide sequence ID" value="NZ_JBDNON010000001.1"/>
</dbReference>
<dbReference type="Proteomes" id="UP000194639">
    <property type="component" value="Unassembled WGS sequence"/>
</dbReference>
<evidence type="ECO:0000313" key="5">
    <source>
        <dbReference type="Proteomes" id="UP000194999"/>
    </source>
</evidence>
<feature type="domain" description="Ribbon-helix-helix" evidence="1">
    <location>
        <begin position="6"/>
        <end position="68"/>
    </location>
</feature>
<accession>A0A252BFV9</accession>
<name>A0A252BFV9_9PROT</name>
<proteinExistence type="predicted"/>
<evidence type="ECO:0000313" key="3">
    <source>
        <dbReference type="EMBL" id="OUJ03244.1"/>
    </source>
</evidence>
<dbReference type="Pfam" id="PF13467">
    <property type="entry name" value="RHH_4"/>
    <property type="match status" value="1"/>
</dbReference>
<dbReference type="AlphaFoldDB" id="A0A252BFV9"/>
<dbReference type="Proteomes" id="UP000194999">
    <property type="component" value="Unassembled WGS sequence"/>
</dbReference>
<organism evidence="3 5">
    <name type="scientific">Acetobacter orientalis</name>
    <dbReference type="NCBI Taxonomy" id="146474"/>
    <lineage>
        <taxon>Bacteria</taxon>
        <taxon>Pseudomonadati</taxon>
        <taxon>Pseudomonadota</taxon>
        <taxon>Alphaproteobacteria</taxon>
        <taxon>Acetobacterales</taxon>
        <taxon>Acetobacteraceae</taxon>
        <taxon>Acetobacter</taxon>
    </lineage>
</organism>
<dbReference type="EMBL" id="JOOY01000011">
    <property type="protein sequence ID" value="OUJ03244.1"/>
    <property type="molecule type" value="Genomic_DNA"/>
</dbReference>
<gene>
    <name evidence="2" type="ORF">HK12_03175</name>
    <name evidence="3" type="ORF">HK15_00650</name>
</gene>
<comment type="caution">
    <text evidence="3">The sequence shown here is derived from an EMBL/GenBank/DDBJ whole genome shotgun (WGS) entry which is preliminary data.</text>
</comment>
<evidence type="ECO:0000313" key="2">
    <source>
        <dbReference type="EMBL" id="OUI82946.1"/>
    </source>
</evidence>
<protein>
    <recommendedName>
        <fullName evidence="1">Ribbon-helix-helix domain-containing protein</fullName>
    </recommendedName>
</protein>
<reference evidence="4 5" key="1">
    <citation type="submission" date="2014-06" db="EMBL/GenBank/DDBJ databases">
        <authorList>
            <person name="Ju J."/>
            <person name="Zhang J."/>
        </authorList>
    </citation>
    <scope>NUCLEOTIDE SEQUENCE [LARGE SCALE GENOMIC DNA]</scope>
    <source>
        <strain evidence="2">DmW_045</strain>
        <strain evidence="3">DmW_048</strain>
    </source>
</reference>
<dbReference type="EMBL" id="JOMO01000017">
    <property type="protein sequence ID" value="OUI82946.1"/>
    <property type="molecule type" value="Genomic_DNA"/>
</dbReference>
<evidence type="ECO:0000313" key="4">
    <source>
        <dbReference type="Proteomes" id="UP000194639"/>
    </source>
</evidence>